<reference evidence="10" key="1">
    <citation type="submission" date="2020-04" db="EMBL/GenBank/DDBJ databases">
        <authorList>
            <person name="Zhang T."/>
        </authorList>
    </citation>
    <scope>NUCLEOTIDE SEQUENCE</scope>
    <source>
        <strain evidence="10">HKST-UBA02</strain>
    </source>
</reference>
<reference evidence="10" key="2">
    <citation type="journal article" date="2021" name="Microbiome">
        <title>Successional dynamics and alternative stable states in a saline activated sludge microbial community over 9 years.</title>
        <authorList>
            <person name="Wang Y."/>
            <person name="Ye J."/>
            <person name="Ju F."/>
            <person name="Liu L."/>
            <person name="Boyd J.A."/>
            <person name="Deng Y."/>
            <person name="Parks D.H."/>
            <person name="Jiang X."/>
            <person name="Yin X."/>
            <person name="Woodcroft B.J."/>
            <person name="Tyson G.W."/>
            <person name="Hugenholtz P."/>
            <person name="Polz M.F."/>
            <person name="Zhang T."/>
        </authorList>
    </citation>
    <scope>NUCLEOTIDE SEQUENCE</scope>
    <source>
        <strain evidence="10">HKST-UBA02</strain>
    </source>
</reference>
<evidence type="ECO:0000256" key="2">
    <source>
        <dbReference type="ARBA" id="ARBA00004496"/>
    </source>
</evidence>
<dbReference type="Gene3D" id="2.60.40.4070">
    <property type="match status" value="1"/>
</dbReference>
<evidence type="ECO:0000259" key="8">
    <source>
        <dbReference type="Pfam" id="PF13860"/>
    </source>
</evidence>
<keyword evidence="3" id="KW-0963">Cytoplasm</keyword>
<feature type="compositionally biased region" description="Polar residues" evidence="6">
    <location>
        <begin position="700"/>
        <end position="716"/>
    </location>
</feature>
<comment type="caution">
    <text evidence="10">The sequence shown here is derived from an EMBL/GenBank/DDBJ whole genome shotgun (WGS) entry which is preliminary data.</text>
</comment>
<keyword evidence="4" id="KW-0969">Cilium</keyword>
<dbReference type="InterPro" id="IPR025965">
    <property type="entry name" value="FlgD/Vpr_Ig-like"/>
</dbReference>
<keyword evidence="5" id="KW-0966">Cell projection</keyword>
<dbReference type="GO" id="GO:0005737">
    <property type="term" value="C:cytoplasm"/>
    <property type="evidence" value="ECO:0007669"/>
    <property type="project" value="UniProtKB-SubCell"/>
</dbReference>
<dbReference type="Proteomes" id="UP000739538">
    <property type="component" value="Unassembled WGS sequence"/>
</dbReference>
<dbReference type="NCBIfam" id="NF012200">
    <property type="entry name" value="choice_anch_D"/>
    <property type="match status" value="1"/>
</dbReference>
<name>A0A956NG26_UNCEI</name>
<feature type="domain" description="HYDIN/VesB/CFA65-like Ig-like" evidence="9">
    <location>
        <begin position="627"/>
        <end position="718"/>
    </location>
</feature>
<evidence type="ECO:0000256" key="7">
    <source>
        <dbReference type="SAM" id="SignalP"/>
    </source>
</evidence>
<keyword evidence="7" id="KW-0732">Signal</keyword>
<organism evidence="10 11">
    <name type="scientific">Eiseniibacteriota bacterium</name>
    <dbReference type="NCBI Taxonomy" id="2212470"/>
    <lineage>
        <taxon>Bacteria</taxon>
        <taxon>Candidatus Eiseniibacteriota</taxon>
    </lineage>
</organism>
<dbReference type="InterPro" id="IPR013783">
    <property type="entry name" value="Ig-like_fold"/>
</dbReference>
<sequence length="1557" mass="165326">MRVPRSLAGLGFLLFAQSLVPSAFAGPNANGFLLLHTDDTVVYTQDDESIYCDHLYLECPFDPECDDDHSGCESVLEQLDVTSDRGINPSVFWLLGAFRADACPRVTGAQFSLSWPVESMPTFVSWGSCGDFEIASEGWPTELLSGTAITFSQPITRTALSLYWFAAYSYYGPLVIAAADYPTSSYGAAFADDSVPSVIDPIPDGNLGTIGLNGATGWNPYISGSATGACCLSDDSCQIEDSSTCNAMGGEFQGPGTSCVPNPCTPPLGACCLDLNCTITSEVDCVSEGGVFLGNGSSCDGDPCQASGPQITVDPLSISMALDAGDVQSTDLLITNTGIENLIVDLSAYEDRPSVSGTGGLDGMMILWDRAHGQGTSSSWSTLIATLRAQGAEVIESSSSWSASFLDAFDAIWLTDAGTAYTESDTSLLRDWVENGGSLLVETDYWYSGYYRYNPLLAAVGSAASFADEYHTYQTTTDVSSHPITDGVSSLYVDSGDLLLTTSVPSNLVFVRAFGGRGIVSAEEIEEGRVVVLSEEMLRYTNNDNQLFGENVFGWFYGPDWLSLDATHATIPPGASLSVEVTLDASELVEGLYSGGILIESNDPDAPSIDVPVTLDVDGEPSLLAQPAALEFGDVIIGAESTLTLLVTNVGTAELAISQILVTGSDFDTNTNPIVLAPGDDTELLVTFTPQADGPVSGSLDLSSNDPESPTTTVPLSGTGRIAPIVRVEPTSLSASVSVGGSAVLDLEISNDVGVDGADLVWTLKDQETAGLRSGGGPDAFGYHWIDNQTGYSNVSFEWREIDLVGTNHPVQTDQAITVELPFSFEFYGQAKSSVTISPFGYLTFGNTFGESNSQSIPNSSEPNDLIAVDWGPLYVSSSSRIYSYFDEARAEFVVEWQNFSSGQETIEAVLRPDGSILFQYLELYSSYSTIGIENSQGTIGLQVPDNYSTPRPGTAILFETGCSWITAEPAAGVTTPGTTSFAGLEVSSLGLSEGTYECEVIVRSNDPATPEVAVPVSLEVTPLGPQPNCLETVDTGLPYTIIVEQARSAFGSLAPGDEIGVYDVYNGDVVCVGLVTLPETEPFPLTITAWESDPYHGLPGFTPGHEIRFQLCRETGGDLLCGRATWYEGGEYGEGTYSVASSLVFDLCDCDVTCAERGNRWEWAGFNVFPADPSAPEVFASLEGLDVVRNDDGGVYIPGLVDNLSPVTVDEGYELFLVGDDDVLEVEGDLVDPNTTCPMLESGRWNLVPYFSGSCDSDCRLDVTEAFGSIEYYIRIVKSGDGGVWIPSYDINTLGTLDPCRSYQVYLSYSSDREICFPACTASRGVVAEPSVPTLSGPAHYHPAATGLPEVVVITGAADNILHAGSEVAFFDGGQLAGAAVVSGSTPLAVPVWASDAEHGLPGFTEGHPITARIWNPQTNTERSVSVVHETGAPARFGHGPYTPVHLGRGLTNIGNLSDVDDAEITKFEVVSVGPNPSRGEARIAYRTPGGMAPEVEVFDAGGRLVRRIVGTGERGSHVISWDGRNSRGASVGNGLYFFRIRFGDETVTKRVILID</sequence>
<dbReference type="SUPFAM" id="SSF52317">
    <property type="entry name" value="Class I glutamine amidotransferase-like"/>
    <property type="match status" value="1"/>
</dbReference>
<evidence type="ECO:0000256" key="1">
    <source>
        <dbReference type="ARBA" id="ARBA00004138"/>
    </source>
</evidence>
<dbReference type="Pfam" id="PF13860">
    <property type="entry name" value="FlgD_ig"/>
    <property type="match status" value="1"/>
</dbReference>
<accession>A0A956NG26</accession>
<dbReference type="InterPro" id="IPR053879">
    <property type="entry name" value="HYDIN_VesB_CFA65-like_Ig"/>
</dbReference>
<protein>
    <submittedName>
        <fullName evidence="10">Choice-of-anchor D domain-containing protein</fullName>
    </submittedName>
</protein>
<dbReference type="PANTHER" id="PTHR37833:SF1">
    <property type="entry name" value="SIGNAL PEPTIDE PROTEIN"/>
    <property type="match status" value="1"/>
</dbReference>
<dbReference type="Pfam" id="PF22544">
    <property type="entry name" value="HYDIN_VesB_CFA65-like_Ig"/>
    <property type="match status" value="1"/>
</dbReference>
<evidence type="ECO:0000256" key="6">
    <source>
        <dbReference type="SAM" id="MobiDB-lite"/>
    </source>
</evidence>
<feature type="region of interest" description="Disordered" evidence="6">
    <location>
        <begin position="696"/>
        <end position="718"/>
    </location>
</feature>
<dbReference type="InterPro" id="IPR029062">
    <property type="entry name" value="Class_I_gatase-like"/>
</dbReference>
<evidence type="ECO:0000256" key="4">
    <source>
        <dbReference type="ARBA" id="ARBA00023069"/>
    </source>
</evidence>
<dbReference type="NCBIfam" id="TIGR04183">
    <property type="entry name" value="Por_Secre_tail"/>
    <property type="match status" value="1"/>
</dbReference>
<dbReference type="Gene3D" id="3.40.50.880">
    <property type="match status" value="1"/>
</dbReference>
<evidence type="ECO:0000259" key="9">
    <source>
        <dbReference type="Pfam" id="PF22544"/>
    </source>
</evidence>
<evidence type="ECO:0000313" key="11">
    <source>
        <dbReference type="Proteomes" id="UP000739538"/>
    </source>
</evidence>
<dbReference type="Gene3D" id="2.60.40.10">
    <property type="entry name" value="Immunoglobulins"/>
    <property type="match status" value="2"/>
</dbReference>
<dbReference type="InterPro" id="IPR026444">
    <property type="entry name" value="Secre_tail"/>
</dbReference>
<feature type="domain" description="FlgD/Vpr Ig-like" evidence="8">
    <location>
        <begin position="1496"/>
        <end position="1542"/>
    </location>
</feature>
<evidence type="ECO:0000256" key="3">
    <source>
        <dbReference type="ARBA" id="ARBA00022490"/>
    </source>
</evidence>
<evidence type="ECO:0000256" key="5">
    <source>
        <dbReference type="ARBA" id="ARBA00023273"/>
    </source>
</evidence>
<proteinExistence type="predicted"/>
<gene>
    <name evidence="10" type="ORF">KDA27_23340</name>
</gene>
<dbReference type="PANTHER" id="PTHR37833">
    <property type="entry name" value="LIPOPROTEIN-RELATED"/>
    <property type="match status" value="1"/>
</dbReference>
<dbReference type="EMBL" id="JAGQHS010000207">
    <property type="protein sequence ID" value="MCA9758747.1"/>
    <property type="molecule type" value="Genomic_DNA"/>
</dbReference>
<feature type="signal peptide" evidence="7">
    <location>
        <begin position="1"/>
        <end position="25"/>
    </location>
</feature>
<evidence type="ECO:0000313" key="10">
    <source>
        <dbReference type="EMBL" id="MCA9758747.1"/>
    </source>
</evidence>
<comment type="subcellular location">
    <subcellularLocation>
        <location evidence="1">Cell projection</location>
        <location evidence="1">Cilium</location>
    </subcellularLocation>
    <subcellularLocation>
        <location evidence="2">Cytoplasm</location>
    </subcellularLocation>
</comment>
<feature type="chain" id="PRO_5036751033" evidence="7">
    <location>
        <begin position="26"/>
        <end position="1557"/>
    </location>
</feature>